<dbReference type="Pfam" id="PF03291">
    <property type="entry name" value="mRNA_G-N7_MeTrfase"/>
    <property type="match status" value="1"/>
</dbReference>
<evidence type="ECO:0000256" key="4">
    <source>
        <dbReference type="ARBA" id="ARBA00022691"/>
    </source>
</evidence>
<dbReference type="InterPro" id="IPR029063">
    <property type="entry name" value="SAM-dependent_MTases_sf"/>
</dbReference>
<organism evidence="9 10">
    <name type="scientific">Emiliania huxleyi (strain CCMP1516)</name>
    <dbReference type="NCBI Taxonomy" id="280463"/>
    <lineage>
        <taxon>Eukaryota</taxon>
        <taxon>Haptista</taxon>
        <taxon>Haptophyta</taxon>
        <taxon>Prymnesiophyceae</taxon>
        <taxon>Isochrysidales</taxon>
        <taxon>Noelaerhabdaceae</taxon>
        <taxon>Emiliania</taxon>
    </lineage>
</organism>
<dbReference type="GO" id="GO:0003723">
    <property type="term" value="F:RNA binding"/>
    <property type="evidence" value="ECO:0007669"/>
    <property type="project" value="UniProtKB-KW"/>
</dbReference>
<dbReference type="GeneID" id="17277775"/>
<dbReference type="HOGENOM" id="CLU_1291100_0_0_1"/>
<dbReference type="PROSITE" id="PS51562">
    <property type="entry name" value="RNA_CAP0_MT"/>
    <property type="match status" value="1"/>
</dbReference>
<dbReference type="Proteomes" id="UP000013827">
    <property type="component" value="Unassembled WGS sequence"/>
</dbReference>
<evidence type="ECO:0000256" key="1">
    <source>
        <dbReference type="ARBA" id="ARBA00011926"/>
    </source>
</evidence>
<keyword evidence="3" id="KW-0808">Transferase</keyword>
<name>A0A0D3K9R7_EMIH1</name>
<evidence type="ECO:0000313" key="10">
    <source>
        <dbReference type="Proteomes" id="UP000013827"/>
    </source>
</evidence>
<keyword evidence="6" id="KW-0507">mRNA processing</keyword>
<dbReference type="PANTHER" id="PTHR12189:SF2">
    <property type="entry name" value="MRNA CAP GUANINE-N7 METHYLTRANSFERASE"/>
    <property type="match status" value="1"/>
</dbReference>
<protein>
    <recommendedName>
        <fullName evidence="1">mRNA (guanine-N(7))-methyltransferase</fullName>
        <ecNumber evidence="1">2.1.1.56</ecNumber>
    </recommendedName>
</protein>
<dbReference type="GO" id="GO:0005634">
    <property type="term" value="C:nucleus"/>
    <property type="evidence" value="ECO:0007669"/>
    <property type="project" value="TreeGrafter"/>
</dbReference>
<evidence type="ECO:0000256" key="5">
    <source>
        <dbReference type="ARBA" id="ARBA00022884"/>
    </source>
</evidence>
<sequence>MERPAASGAASGVQVHYDSQAHKHTNLRDALAARRAGVLFTYKRYANSIKRQLIQSHARDARLLIDIGCGRGGDIAKWRDARVHHVVAMDLSAAQLDEARSRETDGRGGDAVLTALGGSSSVTLQVPFVLRLRLLEEAAAGRGEGGEGLGESDEFGRALFFSLEDTASRLDSSLAFALALAAAPLAAARARTEDRMTGDAAGERASHRPFCGWE</sequence>
<dbReference type="PANTHER" id="PTHR12189">
    <property type="entry name" value="MRNA GUANINE-7- METHYLTRANSFERASE"/>
    <property type="match status" value="1"/>
</dbReference>
<evidence type="ECO:0000256" key="7">
    <source>
        <dbReference type="ARBA" id="ARBA00044712"/>
    </source>
</evidence>
<dbReference type="eggNOG" id="KOG1975">
    <property type="taxonomic scope" value="Eukaryota"/>
</dbReference>
<dbReference type="GO" id="GO:0004482">
    <property type="term" value="F:mRNA 5'-cap (guanine-N7-)-methyltransferase activity"/>
    <property type="evidence" value="ECO:0007669"/>
    <property type="project" value="UniProtKB-EC"/>
</dbReference>
<reference evidence="9" key="2">
    <citation type="submission" date="2024-10" db="UniProtKB">
        <authorList>
            <consortium name="EnsemblProtists"/>
        </authorList>
    </citation>
    <scope>IDENTIFICATION</scope>
</reference>
<keyword evidence="10" id="KW-1185">Reference proteome</keyword>
<feature type="domain" description="MRNA cap 0 methyltransferase" evidence="8">
    <location>
        <begin position="37"/>
        <end position="214"/>
    </location>
</feature>
<evidence type="ECO:0000256" key="3">
    <source>
        <dbReference type="ARBA" id="ARBA00022679"/>
    </source>
</evidence>
<dbReference type="EC" id="2.1.1.56" evidence="1"/>
<dbReference type="SUPFAM" id="SSF53335">
    <property type="entry name" value="S-adenosyl-L-methionine-dependent methyltransferases"/>
    <property type="match status" value="1"/>
</dbReference>
<accession>A0A0D3K9R7</accession>
<dbReference type="PaxDb" id="2903-EOD32502"/>
<dbReference type="AlphaFoldDB" id="A0A0D3K9R7"/>
<dbReference type="EnsemblProtists" id="EOD32502">
    <property type="protein sequence ID" value="EOD32502"/>
    <property type="gene ID" value="EMIHUDRAFT_230849"/>
</dbReference>
<comment type="catalytic activity">
    <reaction evidence="7">
        <text>a 5'-end (5'-triphosphoguanosine)-ribonucleoside in mRNA + S-adenosyl-L-methionine = a 5'-end (N(7)-methyl 5'-triphosphoguanosine)-ribonucleoside in mRNA + S-adenosyl-L-homocysteine</text>
        <dbReference type="Rhea" id="RHEA:67008"/>
        <dbReference type="Rhea" id="RHEA-COMP:17166"/>
        <dbReference type="Rhea" id="RHEA-COMP:17167"/>
        <dbReference type="ChEBI" id="CHEBI:57856"/>
        <dbReference type="ChEBI" id="CHEBI:59789"/>
        <dbReference type="ChEBI" id="CHEBI:156461"/>
        <dbReference type="ChEBI" id="CHEBI:167617"/>
        <dbReference type="EC" id="2.1.1.56"/>
    </reaction>
</comment>
<evidence type="ECO:0000256" key="6">
    <source>
        <dbReference type="ARBA" id="ARBA00023042"/>
    </source>
</evidence>
<dbReference type="STRING" id="2903.R1DC83"/>
<evidence type="ECO:0000313" key="9">
    <source>
        <dbReference type="EnsemblProtists" id="EOD32502"/>
    </source>
</evidence>
<dbReference type="InterPro" id="IPR039753">
    <property type="entry name" value="RG7MT1"/>
</dbReference>
<dbReference type="RefSeq" id="XP_005784931.1">
    <property type="nucleotide sequence ID" value="XM_005784874.1"/>
</dbReference>
<dbReference type="InterPro" id="IPR004971">
    <property type="entry name" value="mRNA_G-N7_MeTrfase_dom"/>
</dbReference>
<dbReference type="CDD" id="cd02440">
    <property type="entry name" value="AdoMet_MTases"/>
    <property type="match status" value="1"/>
</dbReference>
<keyword evidence="5" id="KW-0694">RNA-binding</keyword>
<proteinExistence type="predicted"/>
<evidence type="ECO:0000256" key="2">
    <source>
        <dbReference type="ARBA" id="ARBA00022603"/>
    </source>
</evidence>
<dbReference type="Gene3D" id="3.40.50.150">
    <property type="entry name" value="Vaccinia Virus protein VP39"/>
    <property type="match status" value="1"/>
</dbReference>
<keyword evidence="2" id="KW-0489">Methyltransferase</keyword>
<evidence type="ECO:0000259" key="8">
    <source>
        <dbReference type="PROSITE" id="PS51562"/>
    </source>
</evidence>
<dbReference type="KEGG" id="ehx:EMIHUDRAFT_230849"/>
<keyword evidence="4" id="KW-0949">S-adenosyl-L-methionine</keyword>
<reference evidence="10" key="1">
    <citation type="journal article" date="2013" name="Nature">
        <title>Pan genome of the phytoplankton Emiliania underpins its global distribution.</title>
        <authorList>
            <person name="Read B.A."/>
            <person name="Kegel J."/>
            <person name="Klute M.J."/>
            <person name="Kuo A."/>
            <person name="Lefebvre S.C."/>
            <person name="Maumus F."/>
            <person name="Mayer C."/>
            <person name="Miller J."/>
            <person name="Monier A."/>
            <person name="Salamov A."/>
            <person name="Young J."/>
            <person name="Aguilar M."/>
            <person name="Claverie J.M."/>
            <person name="Frickenhaus S."/>
            <person name="Gonzalez K."/>
            <person name="Herman E.K."/>
            <person name="Lin Y.C."/>
            <person name="Napier J."/>
            <person name="Ogata H."/>
            <person name="Sarno A.F."/>
            <person name="Shmutz J."/>
            <person name="Schroeder D."/>
            <person name="de Vargas C."/>
            <person name="Verret F."/>
            <person name="von Dassow P."/>
            <person name="Valentin K."/>
            <person name="Van de Peer Y."/>
            <person name="Wheeler G."/>
            <person name="Dacks J.B."/>
            <person name="Delwiche C.F."/>
            <person name="Dyhrman S.T."/>
            <person name="Glockner G."/>
            <person name="John U."/>
            <person name="Richards T."/>
            <person name="Worden A.Z."/>
            <person name="Zhang X."/>
            <person name="Grigoriev I.V."/>
            <person name="Allen A.E."/>
            <person name="Bidle K."/>
            <person name="Borodovsky M."/>
            <person name="Bowler C."/>
            <person name="Brownlee C."/>
            <person name="Cock J.M."/>
            <person name="Elias M."/>
            <person name="Gladyshev V.N."/>
            <person name="Groth M."/>
            <person name="Guda C."/>
            <person name="Hadaegh A."/>
            <person name="Iglesias-Rodriguez M.D."/>
            <person name="Jenkins J."/>
            <person name="Jones B.M."/>
            <person name="Lawson T."/>
            <person name="Leese F."/>
            <person name="Lindquist E."/>
            <person name="Lobanov A."/>
            <person name="Lomsadze A."/>
            <person name="Malik S.B."/>
            <person name="Marsh M.E."/>
            <person name="Mackinder L."/>
            <person name="Mock T."/>
            <person name="Mueller-Roeber B."/>
            <person name="Pagarete A."/>
            <person name="Parker M."/>
            <person name="Probert I."/>
            <person name="Quesneville H."/>
            <person name="Raines C."/>
            <person name="Rensing S.A."/>
            <person name="Riano-Pachon D.M."/>
            <person name="Richier S."/>
            <person name="Rokitta S."/>
            <person name="Shiraiwa Y."/>
            <person name="Soanes D.M."/>
            <person name="van der Giezen M."/>
            <person name="Wahlund T.M."/>
            <person name="Williams B."/>
            <person name="Wilson W."/>
            <person name="Wolfe G."/>
            <person name="Wurch L.L."/>
        </authorList>
    </citation>
    <scope>NUCLEOTIDE SEQUENCE</scope>
</reference>
<keyword evidence="6" id="KW-0506">mRNA capping</keyword>